<dbReference type="Proteomes" id="UP001183619">
    <property type="component" value="Unassembled WGS sequence"/>
</dbReference>
<dbReference type="InterPro" id="IPR013520">
    <property type="entry name" value="Ribonucl_H"/>
</dbReference>
<dbReference type="SUPFAM" id="SSF53098">
    <property type="entry name" value="Ribonuclease H-like"/>
    <property type="match status" value="1"/>
</dbReference>
<organism evidence="3 4">
    <name type="scientific">Corynebacterium felinum</name>
    <dbReference type="NCBI Taxonomy" id="131318"/>
    <lineage>
        <taxon>Bacteria</taxon>
        <taxon>Bacillati</taxon>
        <taxon>Actinomycetota</taxon>
        <taxon>Actinomycetes</taxon>
        <taxon>Mycobacteriales</taxon>
        <taxon>Corynebacteriaceae</taxon>
        <taxon>Corynebacterium</taxon>
    </lineage>
</organism>
<feature type="domain" description="Exonuclease" evidence="2">
    <location>
        <begin position="93"/>
        <end position="258"/>
    </location>
</feature>
<dbReference type="GO" id="GO:0003887">
    <property type="term" value="F:DNA-directed DNA polymerase activity"/>
    <property type="evidence" value="ECO:0007669"/>
    <property type="project" value="UniProtKB-EC"/>
</dbReference>
<dbReference type="InterPro" id="IPR012337">
    <property type="entry name" value="RNaseH-like_sf"/>
</dbReference>
<dbReference type="CDD" id="cd06130">
    <property type="entry name" value="DNA_pol_III_epsilon_like"/>
    <property type="match status" value="1"/>
</dbReference>
<dbReference type="Pfam" id="PF00929">
    <property type="entry name" value="RNase_T"/>
    <property type="match status" value="1"/>
</dbReference>
<name>A0ABU2BBX0_9CORY</name>
<evidence type="ECO:0000313" key="4">
    <source>
        <dbReference type="Proteomes" id="UP001183619"/>
    </source>
</evidence>
<evidence type="ECO:0000256" key="1">
    <source>
        <dbReference type="SAM" id="MobiDB-lite"/>
    </source>
</evidence>
<dbReference type="PANTHER" id="PTHR30231:SF42">
    <property type="entry name" value="EXONUCLEASE"/>
    <property type="match status" value="1"/>
</dbReference>
<keyword evidence="3" id="KW-0548">Nucleotidyltransferase</keyword>
<dbReference type="SMART" id="SM00479">
    <property type="entry name" value="EXOIII"/>
    <property type="match status" value="1"/>
</dbReference>
<accession>A0ABU2BBX0</accession>
<evidence type="ECO:0000313" key="3">
    <source>
        <dbReference type="EMBL" id="MDR7356093.1"/>
    </source>
</evidence>
<dbReference type="InterPro" id="IPR036420">
    <property type="entry name" value="BRCT_dom_sf"/>
</dbReference>
<dbReference type="EMBL" id="JAVDYF010000001">
    <property type="protein sequence ID" value="MDR7356093.1"/>
    <property type="molecule type" value="Genomic_DNA"/>
</dbReference>
<protein>
    <submittedName>
        <fullName evidence="3">DNA polymerase-3 subunit epsilon</fullName>
        <ecNumber evidence="3">2.7.7.7</ecNumber>
    </submittedName>
</protein>
<sequence length="426" mass="45194">MTISLLGGVADVSPVAIRISHSPLHAALYGQERSIPLAQPQLLRLPTAVVPGVVQVGEHVVEFPPNHAEAAEAFVAAVQAALRGESPAVMGLDFCGIDVETANDDWGSICQVGVAVVKDGRVVDTHSWLCQPPIPGFAEINTQIHGIVEADVATAPTFAEVLTEVVEVVGQNVVVAHNAQFDMTAFLRACTAAGVHAPKWRFACSLAASRAAKLGISSHRLNVVAQHVGAHLEKHHDACSDARACAEILVALAQRAHVHGDIRSVFAALGFDLGTLEQARVYPVLSQPPSVVLSHAPAAKAKEAPAKKTAARSAKWSKAAAPEVIPETNPDADPTHPLFGHIAVLTGDFEPFDKGLLWQKMADAGATVAKNVTKKTTLLVMGPWDSVTSKQKRAEELITQGQSIQMWESTKLFEVLGLDVDLQPPF</sequence>
<gene>
    <name evidence="3" type="ORF">J2S37_002631</name>
</gene>
<dbReference type="RefSeq" id="WP_277103208.1">
    <property type="nucleotide sequence ID" value="NZ_BAAAJS010000056.1"/>
</dbReference>
<dbReference type="EC" id="2.7.7.7" evidence="3"/>
<dbReference type="SUPFAM" id="SSF52113">
    <property type="entry name" value="BRCT domain"/>
    <property type="match status" value="1"/>
</dbReference>
<keyword evidence="3" id="KW-0808">Transferase</keyword>
<feature type="compositionally biased region" description="Low complexity" evidence="1">
    <location>
        <begin position="307"/>
        <end position="321"/>
    </location>
</feature>
<dbReference type="Gene3D" id="3.30.420.10">
    <property type="entry name" value="Ribonuclease H-like superfamily/Ribonuclease H"/>
    <property type="match status" value="1"/>
</dbReference>
<reference evidence="3 4" key="1">
    <citation type="submission" date="2023-07" db="EMBL/GenBank/DDBJ databases">
        <title>Sequencing the genomes of 1000 actinobacteria strains.</title>
        <authorList>
            <person name="Klenk H.-P."/>
        </authorList>
    </citation>
    <scope>NUCLEOTIDE SEQUENCE [LARGE SCALE GENOMIC DNA]</scope>
    <source>
        <strain evidence="3 4">DSM 44508</strain>
    </source>
</reference>
<dbReference type="PANTHER" id="PTHR30231">
    <property type="entry name" value="DNA POLYMERASE III SUBUNIT EPSILON"/>
    <property type="match status" value="1"/>
</dbReference>
<comment type="caution">
    <text evidence="3">The sequence shown here is derived from an EMBL/GenBank/DDBJ whole genome shotgun (WGS) entry which is preliminary data.</text>
</comment>
<dbReference type="CDD" id="cd17748">
    <property type="entry name" value="BRCT_DNA_ligase_like"/>
    <property type="match status" value="1"/>
</dbReference>
<dbReference type="InterPro" id="IPR036397">
    <property type="entry name" value="RNaseH_sf"/>
</dbReference>
<feature type="region of interest" description="Disordered" evidence="1">
    <location>
        <begin position="303"/>
        <end position="332"/>
    </location>
</feature>
<proteinExistence type="predicted"/>
<evidence type="ECO:0000259" key="2">
    <source>
        <dbReference type="SMART" id="SM00479"/>
    </source>
</evidence>
<dbReference type="Gene3D" id="3.40.50.10190">
    <property type="entry name" value="BRCT domain"/>
    <property type="match status" value="1"/>
</dbReference>
<keyword evidence="4" id="KW-1185">Reference proteome</keyword>